<evidence type="ECO:0000256" key="2">
    <source>
        <dbReference type="SAM" id="MobiDB-lite"/>
    </source>
</evidence>
<evidence type="ECO:0000313" key="4">
    <source>
        <dbReference type="Proteomes" id="UP000502415"/>
    </source>
</evidence>
<evidence type="ECO:0000256" key="1">
    <source>
        <dbReference type="SAM" id="Coils"/>
    </source>
</evidence>
<dbReference type="EMBL" id="CP051685">
    <property type="protein sequence ID" value="QJE03040.1"/>
    <property type="molecule type" value="Genomic_DNA"/>
</dbReference>
<name>A0A7Z2ZV66_9BURK</name>
<keyword evidence="4" id="KW-1185">Reference proteome</keyword>
<sequence>MPSGAVTVGGLVINLAAETSELKTGMADGVRTVDAGAKAMINSMVGVTESHGQATQAGARLVAQLQEEIATFGMTSQQLTQYKATLNGVGGEVETLMGRLNQMKAAQAGFTDQLAASEAQATARIRDMVAASMAEASTLNDVTTATQAATSAQAAAVNTGRTLAETQRLQILNMQGVAASMKAVQDGTVAMSADTQRILAQYDPLGAKLRALQADLALLRKEMGNSVEPAAIKAFQALEDEIAKTQKLMAQAAAQATAMGGATSQLTLTQTQLIDRFKQQADTIGMTRSQLMAYQAAQAGVTEQTRQAIAAVKAHEDAMKAAAKAKEEEKNATTLLAGGIQLLAGAYAALKVGEYVKDATMMAARYETLDVVMGVVGRTAGYTKTQMDAASEGVAKQGITMTESRNSVIKLVQAHIDLSNASALARIAQDAAVIGNINSSEAFERLVNGVARGNVLILRNIGINVNLQAAYAQMAASLGKSTLELTENERVQARLNAVLERGTDIAGTYEAAMDTASKQITSMKRYTEDLKTTFGEVFSETLTIAVMALIDGLKDTNGEISELAKNGQLADWGRELTSIFVGIANTVGNAYTTFQKLDTFARHLDARKAINADADAQSKAVSDSGNGMAEKGAVERVRRIESVRQAALAQENADYVAHQAELSGNFDRFERAANERMAARQAKQKKDADERLKVDQDYAARSQALLIANAGKSIEVQQAAQAKLAKEVYQGTPNFRDSEPRERKPKVDQADNTRMQDNLARIQREAAEAKQETEYLMKLDDMRHRAGEQSDAEFYENRKNNLDLLAGIEIAMYDQEIAALRAHHNSTEAEQEKTNKAINDLLGKQRAARRKFQYDTLTDEEEARLRTEKLYHDAYTATLGAGVTSIKALDDQIEKQKEHNAEIGKTPEQIELAKQAQVDLNTAQLKSDADYLRDGLVKWELDDQSRALFEIRLSNLDEEIARRKTLSGLLVDGANAEAGSKAAKEVDKYLDPTKADAFGKSLKGAIGGAADSMGKLIKAMQSYGVEQARNDKARAEAEVAFKNKTITQEQYLDDLDKINKRNTQNQMAGYGNLASAAAGFFGEHSRGYQSLMAVSQVFHAAELAMTTAELVPKAISAVLSQGQGDPYTAFGRMAAMAAVVAGLGVAIGGVGGANSTAADRQKSQGTGSVLGDSDAKSESIKKSLDLVEKNTYQGLAISSSMLASLRNIESSVASFASQLVRSTDIANPSVNLKAGAGSTTLAKADMVATGAEIGLMLGAPFVGALVGVIASKIPAVQKLYTSVFGGKQSVSDSGFSLNAASLQSILADGAKAFQYADITTSGGWFRKDKTSTQSNPLDDAANQQFTAIITSMADSIKAAGAVLGVSGDNFTAKLNSFVIDIGQVSLKGLSADEIQKALESVFSKLGDDMAQFAVGGLDQFQAVGEGYLETLARIASEYQAVDVVFASFDKTFDLVGMSSIAARDRLVQMAGGLDKFTSQGQYFLENFFSAEEQAASLQKRIAPILAQYGLSAAGEDAMKTFRDFVVGLDTTTEAGAQAYTTLMTVAPALKTIADANKDALQEQKDAQKEVLDERKGLQDKLDQLTMTSVQLNEKERAALDESNRALYDRIAALNAEKDGMTYVLGNLDNALSVLKEVTKRTTDELTKRIQQEKALADAIKSTLDSIDPPGSDEVNRKDAQAQIQAALATAKATGALPDADSLKKALSVLSKDSASQFSTYADYMKDLLTTKNDLAELGGLADDSLSVDQQQLDSLNEMLEAQERQIAILKGIDSTGLTIAQAMDGFKLALEGAKANPLVAATSAISSAYQTSLGRAADAGGMTYWQNQALGGVSIADIQASIAGSTEARVRQLYQELLGRPADAEGLQYYVGTGAPIDTIRDSIKQSAEYKALHPFAIGTNYIPEDMPAMVHKGERIIPAADNRALFAALASPAGNAEALAAAVDRLTATVATQQATIAQQSEDIKQARRDTKRMADTLERVTRGGNKMVTTTEAN</sequence>
<feature type="compositionally biased region" description="Basic and acidic residues" evidence="2">
    <location>
        <begin position="736"/>
        <end position="751"/>
    </location>
</feature>
<keyword evidence="1" id="KW-0175">Coiled coil</keyword>
<gene>
    <name evidence="3" type="ORF">HH212_26145</name>
</gene>
<organism evidence="3 4">
    <name type="scientific">Massilia forsythiae</name>
    <dbReference type="NCBI Taxonomy" id="2728020"/>
    <lineage>
        <taxon>Bacteria</taxon>
        <taxon>Pseudomonadati</taxon>
        <taxon>Pseudomonadota</taxon>
        <taxon>Betaproteobacteria</taxon>
        <taxon>Burkholderiales</taxon>
        <taxon>Oxalobacteraceae</taxon>
        <taxon>Telluria group</taxon>
        <taxon>Massilia</taxon>
    </lineage>
</organism>
<feature type="region of interest" description="Disordered" evidence="2">
    <location>
        <begin position="730"/>
        <end position="753"/>
    </location>
</feature>
<evidence type="ECO:0000313" key="3">
    <source>
        <dbReference type="EMBL" id="QJE03040.1"/>
    </source>
</evidence>
<dbReference type="Proteomes" id="UP000502415">
    <property type="component" value="Chromosome"/>
</dbReference>
<accession>A0A7Z2ZV66</accession>
<feature type="coiled-coil region" evidence="1">
    <location>
        <begin position="1549"/>
        <end position="1594"/>
    </location>
</feature>
<protein>
    <recommendedName>
        <fullName evidence="5">DUF4214 domain-containing protein</fullName>
    </recommendedName>
</protein>
<dbReference type="RefSeq" id="WP_170205121.1">
    <property type="nucleotide sequence ID" value="NZ_CP051685.1"/>
</dbReference>
<proteinExistence type="predicted"/>
<feature type="region of interest" description="Disordered" evidence="2">
    <location>
        <begin position="1155"/>
        <end position="1174"/>
    </location>
</feature>
<feature type="coiled-coil region" evidence="1">
    <location>
        <begin position="1745"/>
        <end position="1772"/>
    </location>
</feature>
<dbReference type="KEGG" id="mfy:HH212_26145"/>
<evidence type="ECO:0008006" key="5">
    <source>
        <dbReference type="Google" id="ProtNLM"/>
    </source>
</evidence>
<reference evidence="3 4" key="1">
    <citation type="submission" date="2020-04" db="EMBL/GenBank/DDBJ databases">
        <title>Genome sequencing of novel species.</title>
        <authorList>
            <person name="Heo J."/>
            <person name="Kim S.-J."/>
            <person name="Kim J.-S."/>
            <person name="Hong S.-B."/>
            <person name="Kwon S.-W."/>
        </authorList>
    </citation>
    <scope>NUCLEOTIDE SEQUENCE [LARGE SCALE GENOMIC DNA]</scope>
    <source>
        <strain evidence="3 4">GN2-R2</strain>
    </source>
</reference>
<feature type="compositionally biased region" description="Polar residues" evidence="2">
    <location>
        <begin position="1155"/>
        <end position="1167"/>
    </location>
</feature>